<evidence type="ECO:0000256" key="4">
    <source>
        <dbReference type="ARBA" id="ARBA00022884"/>
    </source>
</evidence>
<keyword evidence="1 6" id="KW-0479">Metal-binding</keyword>
<name>A0A139WGF3_TRICA</name>
<dbReference type="Proteomes" id="UP000007266">
    <property type="component" value="Linkage group 6"/>
</dbReference>
<organism evidence="9 10">
    <name type="scientific">Tribolium castaneum</name>
    <name type="common">Red flour beetle</name>
    <dbReference type="NCBI Taxonomy" id="7070"/>
    <lineage>
        <taxon>Eukaryota</taxon>
        <taxon>Metazoa</taxon>
        <taxon>Ecdysozoa</taxon>
        <taxon>Arthropoda</taxon>
        <taxon>Hexapoda</taxon>
        <taxon>Insecta</taxon>
        <taxon>Pterygota</taxon>
        <taxon>Neoptera</taxon>
        <taxon>Endopterygota</taxon>
        <taxon>Coleoptera</taxon>
        <taxon>Polyphaga</taxon>
        <taxon>Cucujiformia</taxon>
        <taxon>Tenebrionidae</taxon>
        <taxon>Tenebrionidae incertae sedis</taxon>
        <taxon>Tribolium</taxon>
    </lineage>
</organism>
<keyword evidence="3 6" id="KW-0862">Zinc</keyword>
<feature type="compositionally biased region" description="Basic residues" evidence="7">
    <location>
        <begin position="191"/>
        <end position="207"/>
    </location>
</feature>
<dbReference type="PROSITE" id="PS50103">
    <property type="entry name" value="ZF_C3H1"/>
    <property type="match status" value="1"/>
</dbReference>
<dbReference type="GO" id="GO:0003723">
    <property type="term" value="F:RNA binding"/>
    <property type="evidence" value="ECO:0000318"/>
    <property type="project" value="GO_Central"/>
</dbReference>
<dbReference type="PANTHER" id="PTHR14398:SF0">
    <property type="entry name" value="ZINC FINGER PROTEIN SWM"/>
    <property type="match status" value="1"/>
</dbReference>
<evidence type="ECO:0000256" key="5">
    <source>
        <dbReference type="ARBA" id="ARBA00023054"/>
    </source>
</evidence>
<reference evidence="9 10" key="2">
    <citation type="journal article" date="2010" name="Nucleic Acids Res.">
        <title>BeetleBase in 2010: revisions to provide comprehensive genomic information for Tribolium castaneum.</title>
        <authorList>
            <person name="Kim H.S."/>
            <person name="Murphy T."/>
            <person name="Xia J."/>
            <person name="Caragea D."/>
            <person name="Park Y."/>
            <person name="Beeman R.W."/>
            <person name="Lorenzen M.D."/>
            <person name="Butcher S."/>
            <person name="Manak J.R."/>
            <person name="Brown S.J."/>
        </authorList>
    </citation>
    <scope>GENOME REANNOTATION</scope>
    <source>
        <strain evidence="9 10">Georgia GA2</strain>
    </source>
</reference>
<dbReference type="OMA" id="ITYDSHA"/>
<dbReference type="GO" id="GO:0008270">
    <property type="term" value="F:zinc ion binding"/>
    <property type="evidence" value="ECO:0007669"/>
    <property type="project" value="UniProtKB-KW"/>
</dbReference>
<dbReference type="Gene3D" id="3.30.70.330">
    <property type="match status" value="1"/>
</dbReference>
<dbReference type="SUPFAM" id="SSF54928">
    <property type="entry name" value="RNA-binding domain, RBD"/>
    <property type="match status" value="1"/>
</dbReference>
<keyword evidence="4" id="KW-0694">RNA-binding</keyword>
<feature type="domain" description="C3H1-type" evidence="8">
    <location>
        <begin position="297"/>
        <end position="325"/>
    </location>
</feature>
<feature type="region of interest" description="Disordered" evidence="7">
    <location>
        <begin position="104"/>
        <end position="281"/>
    </location>
</feature>
<accession>A0A139WGF3</accession>
<dbReference type="EMBL" id="KQ971345">
    <property type="protein sequence ID" value="KYB27070.1"/>
    <property type="molecule type" value="Genomic_DNA"/>
</dbReference>
<reference evidence="9 10" key="1">
    <citation type="journal article" date="2008" name="Nature">
        <title>The genome of the model beetle and pest Tribolium castaneum.</title>
        <authorList>
            <consortium name="Tribolium Genome Sequencing Consortium"/>
            <person name="Richards S."/>
            <person name="Gibbs R.A."/>
            <person name="Weinstock G.M."/>
            <person name="Brown S.J."/>
            <person name="Denell R."/>
            <person name="Beeman R.W."/>
            <person name="Gibbs R."/>
            <person name="Beeman R.W."/>
            <person name="Brown S.J."/>
            <person name="Bucher G."/>
            <person name="Friedrich M."/>
            <person name="Grimmelikhuijzen C.J."/>
            <person name="Klingler M."/>
            <person name="Lorenzen M."/>
            <person name="Richards S."/>
            <person name="Roth S."/>
            <person name="Schroder R."/>
            <person name="Tautz D."/>
            <person name="Zdobnov E.M."/>
            <person name="Muzny D."/>
            <person name="Gibbs R.A."/>
            <person name="Weinstock G.M."/>
            <person name="Attaway T."/>
            <person name="Bell S."/>
            <person name="Buhay C.J."/>
            <person name="Chandrabose M.N."/>
            <person name="Chavez D."/>
            <person name="Clerk-Blankenburg K.P."/>
            <person name="Cree A."/>
            <person name="Dao M."/>
            <person name="Davis C."/>
            <person name="Chacko J."/>
            <person name="Dinh H."/>
            <person name="Dugan-Rocha S."/>
            <person name="Fowler G."/>
            <person name="Garner T.T."/>
            <person name="Garnes J."/>
            <person name="Gnirke A."/>
            <person name="Hawes A."/>
            <person name="Hernandez J."/>
            <person name="Hines S."/>
            <person name="Holder M."/>
            <person name="Hume J."/>
            <person name="Jhangiani S.N."/>
            <person name="Joshi V."/>
            <person name="Khan Z.M."/>
            <person name="Jackson L."/>
            <person name="Kovar C."/>
            <person name="Kowis A."/>
            <person name="Lee S."/>
            <person name="Lewis L.R."/>
            <person name="Margolis J."/>
            <person name="Morgan M."/>
            <person name="Nazareth L.V."/>
            <person name="Nguyen N."/>
            <person name="Okwuonu G."/>
            <person name="Parker D."/>
            <person name="Richards S."/>
            <person name="Ruiz S.J."/>
            <person name="Santibanez J."/>
            <person name="Savard J."/>
            <person name="Scherer S.E."/>
            <person name="Schneider B."/>
            <person name="Sodergren E."/>
            <person name="Tautz D."/>
            <person name="Vattahil S."/>
            <person name="Villasana D."/>
            <person name="White C.S."/>
            <person name="Wright R."/>
            <person name="Park Y."/>
            <person name="Beeman R.W."/>
            <person name="Lord J."/>
            <person name="Oppert B."/>
            <person name="Lorenzen M."/>
            <person name="Brown S."/>
            <person name="Wang L."/>
            <person name="Savard J."/>
            <person name="Tautz D."/>
            <person name="Richards S."/>
            <person name="Weinstock G."/>
            <person name="Gibbs R.A."/>
            <person name="Liu Y."/>
            <person name="Worley K."/>
            <person name="Weinstock G."/>
            <person name="Elsik C.G."/>
            <person name="Reese J.T."/>
            <person name="Elhaik E."/>
            <person name="Landan G."/>
            <person name="Graur D."/>
            <person name="Arensburger P."/>
            <person name="Atkinson P."/>
            <person name="Beeman R.W."/>
            <person name="Beidler J."/>
            <person name="Brown S.J."/>
            <person name="Demuth J.P."/>
            <person name="Drury D.W."/>
            <person name="Du Y.Z."/>
            <person name="Fujiwara H."/>
            <person name="Lorenzen M."/>
            <person name="Maselli V."/>
            <person name="Osanai M."/>
            <person name="Park Y."/>
            <person name="Robertson H.M."/>
            <person name="Tu Z."/>
            <person name="Wang J.J."/>
            <person name="Wang S."/>
            <person name="Richards S."/>
            <person name="Song H."/>
            <person name="Zhang L."/>
            <person name="Sodergren E."/>
            <person name="Werner D."/>
            <person name="Stanke M."/>
            <person name="Morgenstern B."/>
            <person name="Solovyev V."/>
            <person name="Kosarev P."/>
            <person name="Brown G."/>
            <person name="Chen H.C."/>
            <person name="Ermolaeva O."/>
            <person name="Hlavina W."/>
            <person name="Kapustin Y."/>
            <person name="Kiryutin B."/>
            <person name="Kitts P."/>
            <person name="Maglott D."/>
            <person name="Pruitt K."/>
            <person name="Sapojnikov V."/>
            <person name="Souvorov A."/>
            <person name="Mackey A.J."/>
            <person name="Waterhouse R.M."/>
            <person name="Wyder S."/>
            <person name="Zdobnov E.M."/>
            <person name="Zdobnov E.M."/>
            <person name="Wyder S."/>
            <person name="Kriventseva E.V."/>
            <person name="Kadowaki T."/>
            <person name="Bork P."/>
            <person name="Aranda M."/>
            <person name="Bao R."/>
            <person name="Beermann A."/>
            <person name="Berns N."/>
            <person name="Bolognesi R."/>
            <person name="Bonneton F."/>
            <person name="Bopp D."/>
            <person name="Brown S.J."/>
            <person name="Bucher G."/>
            <person name="Butts T."/>
            <person name="Chaumot A."/>
            <person name="Denell R.E."/>
            <person name="Ferrier D.E."/>
            <person name="Friedrich M."/>
            <person name="Gordon C.M."/>
            <person name="Jindra M."/>
            <person name="Klingler M."/>
            <person name="Lan Q."/>
            <person name="Lattorff H.M."/>
            <person name="Laudet V."/>
            <person name="von Levetsow C."/>
            <person name="Liu Z."/>
            <person name="Lutz R."/>
            <person name="Lynch J.A."/>
            <person name="da Fonseca R.N."/>
            <person name="Posnien N."/>
            <person name="Reuter R."/>
            <person name="Roth S."/>
            <person name="Savard J."/>
            <person name="Schinko J.B."/>
            <person name="Schmitt C."/>
            <person name="Schoppmeier M."/>
            <person name="Schroder R."/>
            <person name="Shippy T.D."/>
            <person name="Simonnet F."/>
            <person name="Marques-Souza H."/>
            <person name="Tautz D."/>
            <person name="Tomoyasu Y."/>
            <person name="Trauner J."/>
            <person name="Van der Zee M."/>
            <person name="Vervoort M."/>
            <person name="Wittkopp N."/>
            <person name="Wimmer E.A."/>
            <person name="Yang X."/>
            <person name="Jones A.K."/>
            <person name="Sattelle D.B."/>
            <person name="Ebert P.R."/>
            <person name="Nelson D."/>
            <person name="Scott J.G."/>
            <person name="Beeman R.W."/>
            <person name="Muthukrishnan S."/>
            <person name="Kramer K.J."/>
            <person name="Arakane Y."/>
            <person name="Beeman R.W."/>
            <person name="Zhu Q."/>
            <person name="Hogenkamp D."/>
            <person name="Dixit R."/>
            <person name="Oppert B."/>
            <person name="Jiang H."/>
            <person name="Zou Z."/>
            <person name="Marshall J."/>
            <person name="Elpidina E."/>
            <person name="Vinokurov K."/>
            <person name="Oppert C."/>
            <person name="Zou Z."/>
            <person name="Evans J."/>
            <person name="Lu Z."/>
            <person name="Zhao P."/>
            <person name="Sumathipala N."/>
            <person name="Altincicek B."/>
            <person name="Vilcinskas A."/>
            <person name="Williams M."/>
            <person name="Hultmark D."/>
            <person name="Hetru C."/>
            <person name="Jiang H."/>
            <person name="Grimmelikhuijzen C.J."/>
            <person name="Hauser F."/>
            <person name="Cazzamali G."/>
            <person name="Williamson M."/>
            <person name="Park Y."/>
            <person name="Li B."/>
            <person name="Tanaka Y."/>
            <person name="Predel R."/>
            <person name="Neupert S."/>
            <person name="Schachtner J."/>
            <person name="Verleyen P."/>
            <person name="Raible F."/>
            <person name="Bork P."/>
            <person name="Friedrich M."/>
            <person name="Walden K.K."/>
            <person name="Robertson H.M."/>
            <person name="Angeli S."/>
            <person name="Foret S."/>
            <person name="Bucher G."/>
            <person name="Schuetz S."/>
            <person name="Maleszka R."/>
            <person name="Wimmer E.A."/>
            <person name="Beeman R.W."/>
            <person name="Lorenzen M."/>
            <person name="Tomoyasu Y."/>
            <person name="Miller S.C."/>
            <person name="Grossmann D."/>
            <person name="Bucher G."/>
        </authorList>
    </citation>
    <scope>NUCLEOTIDE SEQUENCE [LARGE SCALE GENOMIC DNA]</scope>
    <source>
        <strain evidence="9 10">Georgia GA2</strain>
    </source>
</reference>
<dbReference type="STRING" id="7070.A0A139WGF3"/>
<dbReference type="InterPro" id="IPR035979">
    <property type="entry name" value="RBD_domain_sf"/>
</dbReference>
<evidence type="ECO:0000256" key="6">
    <source>
        <dbReference type="PROSITE-ProRule" id="PRU00723"/>
    </source>
</evidence>
<feature type="compositionally biased region" description="Basic residues" evidence="7">
    <location>
        <begin position="148"/>
        <end position="162"/>
    </location>
</feature>
<dbReference type="SUPFAM" id="SSF90229">
    <property type="entry name" value="CCCH zinc finger"/>
    <property type="match status" value="1"/>
</dbReference>
<dbReference type="InterPro" id="IPR012677">
    <property type="entry name" value="Nucleotide-bd_a/b_plait_sf"/>
</dbReference>
<keyword evidence="10" id="KW-1185">Reference proteome</keyword>
<dbReference type="GO" id="GO:0005634">
    <property type="term" value="C:nucleus"/>
    <property type="evidence" value="ECO:0000318"/>
    <property type="project" value="GO_Central"/>
</dbReference>
<feature type="compositionally biased region" description="Basic and acidic residues" evidence="7">
    <location>
        <begin position="163"/>
        <end position="190"/>
    </location>
</feature>
<sequence>MIIEQPEAFKTWLSAVLKPMCDADPAALAKYVLALIKKDKSEEELHRIMVGQLEVFLENETESFVNLVLRTLETQDYITTPVIPNTNPPNPIMMKTTKETKPIVHPSELPNLSEAVNGSSVARKEQESKRDREMRKSDTSDKEDKSRVRSRHRSSSRNRSRSRSWDRSKRSKSRDRDQHRLDREKRDRPRAWRNKSPPRRFDRRRSRTPSPSRGRSRSRSPKHPHRGGRYRNRTPPRSTSRSRSRSAEKSRKDSFKDKDAKEGHSRPGTPTQDSNHGDMDLRLTNSTQSIQSVVVQQNSKRRCRDFDEKGYCMRGEMCPFDHGVDPVVLEDSALSSVLTYNPNAPPTDVPPIGAPLLNAAGHGMMGPRGLPPEYNPQAPSMWTGRSGGGGGFRGPRPMGIPRGPMMGAFPNQPNMQRELIPVPVMDNKQPEQYPPMGFRQQSNYAGNNTSDHEAPFKKKSFDFNRLGPRSKNPANCSLELKKIPQGLNTITHLNNHFSKFGKPVNIQVNYEGDPEAAIVTFSSHAEANAAYRSTEAVLNNRFIKVFWHNGSLEGKQENVPPRSVKDRLGVSAIVPPNTNKVLNLVQPRADNVSEGETQDKSGKTATGNKEETKAQAAAAIKKNQELLAAKEKLKKNQDEQRKEVLKIKNNLRKRKQELLEKQLSQQKILIEKMEKLPPGPQRDHIMETIKKTQESIESIKKDLLQSVLTAKTAPQKKAKEDVQREMLDAELDLITKQQEGADTSEIQKKLFELKARAAMTRGRGRGRRYNQISRHLLSKNNLIDNGGLLNGIVTKWNTNLLF</sequence>
<keyword evidence="2 6" id="KW-0863">Zinc-finger</keyword>
<dbReference type="InterPro" id="IPR002483">
    <property type="entry name" value="PWI_dom"/>
</dbReference>
<dbReference type="InterPro" id="IPR045137">
    <property type="entry name" value="RBM26/27"/>
</dbReference>
<keyword evidence="5" id="KW-0175">Coiled coil</keyword>
<evidence type="ECO:0000256" key="2">
    <source>
        <dbReference type="ARBA" id="ARBA00022771"/>
    </source>
</evidence>
<dbReference type="SMART" id="SM00356">
    <property type="entry name" value="ZnF_C3H1"/>
    <property type="match status" value="1"/>
</dbReference>
<feature type="compositionally biased region" description="Basic and acidic residues" evidence="7">
    <location>
        <begin position="245"/>
        <end position="265"/>
    </location>
</feature>
<dbReference type="Pfam" id="PF00642">
    <property type="entry name" value="zf-CCCH"/>
    <property type="match status" value="1"/>
</dbReference>
<protein>
    <recommendedName>
        <fullName evidence="8">C3H1-type domain-containing protein</fullName>
    </recommendedName>
</protein>
<dbReference type="Pfam" id="PF01480">
    <property type="entry name" value="PWI"/>
    <property type="match status" value="1"/>
</dbReference>
<feature type="compositionally biased region" description="Basic residues" evidence="7">
    <location>
        <begin position="214"/>
        <end position="244"/>
    </location>
</feature>
<dbReference type="FunCoup" id="A0A139WGF3">
    <property type="interactions" value="2159"/>
</dbReference>
<dbReference type="PANTHER" id="PTHR14398">
    <property type="entry name" value="RNA RECOGNITION RRM/RNP DOMAIN"/>
    <property type="match status" value="1"/>
</dbReference>
<feature type="compositionally biased region" description="Basic and acidic residues" evidence="7">
    <location>
        <begin position="597"/>
        <end position="612"/>
    </location>
</feature>
<dbReference type="CDD" id="cd12257">
    <property type="entry name" value="RRM1_RBM26_like"/>
    <property type="match status" value="1"/>
</dbReference>
<proteinExistence type="predicted"/>
<feature type="compositionally biased region" description="Basic and acidic residues" evidence="7">
    <location>
        <begin position="122"/>
        <end position="147"/>
    </location>
</feature>
<dbReference type="AlphaFoldDB" id="A0A139WGF3"/>
<evidence type="ECO:0000259" key="8">
    <source>
        <dbReference type="PROSITE" id="PS50103"/>
    </source>
</evidence>
<evidence type="ECO:0000256" key="3">
    <source>
        <dbReference type="ARBA" id="ARBA00022833"/>
    </source>
</evidence>
<evidence type="ECO:0000256" key="1">
    <source>
        <dbReference type="ARBA" id="ARBA00022723"/>
    </source>
</evidence>
<dbReference type="FunFam" id="3.30.70.330:FF:000330">
    <property type="entry name" value="RNA-binding motif protein 26"/>
    <property type="match status" value="1"/>
</dbReference>
<dbReference type="InterPro" id="IPR036855">
    <property type="entry name" value="Znf_CCCH_sf"/>
</dbReference>
<evidence type="ECO:0000313" key="9">
    <source>
        <dbReference type="EMBL" id="KYB27070.1"/>
    </source>
</evidence>
<feature type="region of interest" description="Disordered" evidence="7">
    <location>
        <begin position="589"/>
        <end position="612"/>
    </location>
</feature>
<dbReference type="InterPro" id="IPR000571">
    <property type="entry name" value="Znf_CCCH"/>
</dbReference>
<gene>
    <name evidence="9" type="primary">AUGUSTUS-3.0.2_33397</name>
    <name evidence="9" type="ORF">TcasGA2_TC033397</name>
</gene>
<feature type="zinc finger region" description="C3H1-type" evidence="6">
    <location>
        <begin position="297"/>
        <end position="325"/>
    </location>
</feature>
<evidence type="ECO:0000256" key="7">
    <source>
        <dbReference type="SAM" id="MobiDB-lite"/>
    </source>
</evidence>
<dbReference type="InParanoid" id="A0A139WGF3"/>
<evidence type="ECO:0000313" key="10">
    <source>
        <dbReference type="Proteomes" id="UP000007266"/>
    </source>
</evidence>